<dbReference type="InterPro" id="IPR032466">
    <property type="entry name" value="Metal_Hydrolase"/>
</dbReference>
<protein>
    <recommendedName>
        <fullName evidence="2">Amidohydrolase-related domain-containing protein</fullName>
    </recommendedName>
</protein>
<organism evidence="3 4">
    <name type="scientific">Catenulispora subtropica</name>
    <dbReference type="NCBI Taxonomy" id="450798"/>
    <lineage>
        <taxon>Bacteria</taxon>
        <taxon>Bacillati</taxon>
        <taxon>Actinomycetota</taxon>
        <taxon>Actinomycetes</taxon>
        <taxon>Catenulisporales</taxon>
        <taxon>Catenulisporaceae</taxon>
        <taxon>Catenulispora</taxon>
    </lineage>
</organism>
<dbReference type="PANTHER" id="PTHR21240:SF28">
    <property type="entry name" value="ISO-OROTATE DECARBOXYLASE (EUROFUNG)"/>
    <property type="match status" value="1"/>
</dbReference>
<dbReference type="PANTHER" id="PTHR21240">
    <property type="entry name" value="2-AMINO-3-CARBOXYLMUCONATE-6-SEMIALDEHYDE DECARBOXYLASE"/>
    <property type="match status" value="1"/>
</dbReference>
<gene>
    <name evidence="3" type="ORF">GCM10009838_72190</name>
</gene>
<evidence type="ECO:0000313" key="4">
    <source>
        <dbReference type="Proteomes" id="UP001499854"/>
    </source>
</evidence>
<feature type="domain" description="Amidohydrolase-related" evidence="2">
    <location>
        <begin position="118"/>
        <end position="359"/>
    </location>
</feature>
<dbReference type="Gene3D" id="3.20.20.140">
    <property type="entry name" value="Metal-dependent hydrolases"/>
    <property type="match status" value="1"/>
</dbReference>
<sequence length="362" mass="40788">MSSSHPSRLLHPDDLPLGSFTPKSQVRNDLHHVPRSAVPSVDAHNHLGRWLHPEGDWMAPDVGWLLEMMDRCNLRAVVNLDGMWDQTLEENLDRYDRAHPGRFATFCQLDWSLLGRHDPGRAVRLLLRQLDAAADAGARGVKVWKELGLRWRDQTGALVLPDDPRIADVFTRAAELRLPILIHTADPVAFFEPVDASNERIGDLAGNPEWWFGAPGFPTFERLMAALETLVAAHPETTFIGAHVGCFAEDLRWVSRMLTAHPNFHVDLGGRMPELGRQPRAARRLILDHPRQVVFGTDQFPIEEEGYHTWFRFLETDDEAFPYAPGCEIPPMGRWDVSALDLPAEALPALYADNILRLVDVG</sequence>
<keyword evidence="1" id="KW-0456">Lyase</keyword>
<comment type="caution">
    <text evidence="3">The sequence shown here is derived from an EMBL/GenBank/DDBJ whole genome shotgun (WGS) entry which is preliminary data.</text>
</comment>
<dbReference type="Proteomes" id="UP001499854">
    <property type="component" value="Unassembled WGS sequence"/>
</dbReference>
<evidence type="ECO:0000313" key="3">
    <source>
        <dbReference type="EMBL" id="GAA1996656.1"/>
    </source>
</evidence>
<accession>A0ABN2T2F9</accession>
<dbReference type="RefSeq" id="WP_344661671.1">
    <property type="nucleotide sequence ID" value="NZ_BAAAQM010000058.1"/>
</dbReference>
<reference evidence="3 4" key="1">
    <citation type="journal article" date="2019" name="Int. J. Syst. Evol. Microbiol.">
        <title>The Global Catalogue of Microorganisms (GCM) 10K type strain sequencing project: providing services to taxonomists for standard genome sequencing and annotation.</title>
        <authorList>
            <consortium name="The Broad Institute Genomics Platform"/>
            <consortium name="The Broad Institute Genome Sequencing Center for Infectious Disease"/>
            <person name="Wu L."/>
            <person name="Ma J."/>
        </authorList>
    </citation>
    <scope>NUCLEOTIDE SEQUENCE [LARGE SCALE GENOMIC DNA]</scope>
    <source>
        <strain evidence="3 4">JCM 16013</strain>
    </source>
</reference>
<dbReference type="Pfam" id="PF04909">
    <property type="entry name" value="Amidohydro_2"/>
    <property type="match status" value="1"/>
</dbReference>
<keyword evidence="4" id="KW-1185">Reference proteome</keyword>
<dbReference type="InterPro" id="IPR006680">
    <property type="entry name" value="Amidohydro-rel"/>
</dbReference>
<dbReference type="SUPFAM" id="SSF51556">
    <property type="entry name" value="Metallo-dependent hydrolases"/>
    <property type="match status" value="1"/>
</dbReference>
<evidence type="ECO:0000259" key="2">
    <source>
        <dbReference type="Pfam" id="PF04909"/>
    </source>
</evidence>
<dbReference type="EMBL" id="BAAAQM010000058">
    <property type="protein sequence ID" value="GAA1996656.1"/>
    <property type="molecule type" value="Genomic_DNA"/>
</dbReference>
<evidence type="ECO:0000256" key="1">
    <source>
        <dbReference type="ARBA" id="ARBA00023239"/>
    </source>
</evidence>
<dbReference type="InterPro" id="IPR032465">
    <property type="entry name" value="ACMSD"/>
</dbReference>
<name>A0ABN2T2F9_9ACTN</name>
<proteinExistence type="predicted"/>